<dbReference type="Gene3D" id="3.90.1200.10">
    <property type="match status" value="1"/>
</dbReference>
<evidence type="ECO:0000259" key="1">
    <source>
        <dbReference type="SMART" id="SM00587"/>
    </source>
</evidence>
<dbReference type="EMBL" id="BTSX01000001">
    <property type="protein sequence ID" value="GMS82110.1"/>
    <property type="molecule type" value="Genomic_DNA"/>
</dbReference>
<dbReference type="InterPro" id="IPR015897">
    <property type="entry name" value="CHK_kinase-like"/>
</dbReference>
<protein>
    <recommendedName>
        <fullName evidence="1">CHK kinase-like domain-containing protein</fullName>
    </recommendedName>
</protein>
<dbReference type="PANTHER" id="PTHR23020">
    <property type="entry name" value="UNCHARACTERIZED NUCLEAR HORMONE RECEPTOR-RELATED"/>
    <property type="match status" value="1"/>
</dbReference>
<sequence>MEPEREIILSLLRQNGQILADDADFSFARIGEGKGFVSSLFRVRVDGHSYAVKITNAKGDGSNNLSVYENMHNREVEFYRWASKLPQTAQNQFKLPKHFGGRRCNGDEAGIVILDDFSDRMIGEIDYIRAGLSVDLVKEILQSVASYQSGFLHADKEFPDTDKKTFYQIVAPLSRACIDELPLKPWITEAAKRNMHLFIDQSETLTEEYPDFAKFAPRTLVHCDLWPENMLYTRRGADVGLLAVIDWQQVTVGNGLIDVAAVLSICLTADGRRASEKELVEFYWREMQKQCAQLGNSFDVDLETTHKLYRHCLKRYTRELAMMIKYLKRDDFPEVGNVDGPLSQRLKALLEDLEAC</sequence>
<comment type="caution">
    <text evidence="2">The sequence shown here is derived from an EMBL/GenBank/DDBJ whole genome shotgun (WGS) entry which is preliminary data.</text>
</comment>
<feature type="domain" description="CHK kinase-like" evidence="1">
    <location>
        <begin position="112"/>
        <end position="293"/>
    </location>
</feature>
<dbReference type="Proteomes" id="UP001432027">
    <property type="component" value="Unassembled WGS sequence"/>
</dbReference>
<dbReference type="Pfam" id="PF07914">
    <property type="entry name" value="DUF1679"/>
    <property type="match status" value="1"/>
</dbReference>
<accession>A0AAV5SPW5</accession>
<dbReference type="InterPro" id="IPR052961">
    <property type="entry name" value="Oxido-Kinase-like_Enzymes"/>
</dbReference>
<proteinExistence type="predicted"/>
<evidence type="ECO:0000313" key="2">
    <source>
        <dbReference type="EMBL" id="GMS82110.1"/>
    </source>
</evidence>
<dbReference type="InterPro" id="IPR012877">
    <property type="entry name" value="Dhs-27"/>
</dbReference>
<dbReference type="SMART" id="SM00587">
    <property type="entry name" value="CHK"/>
    <property type="match status" value="1"/>
</dbReference>
<evidence type="ECO:0000313" key="3">
    <source>
        <dbReference type="Proteomes" id="UP001432027"/>
    </source>
</evidence>
<keyword evidence="3" id="KW-1185">Reference proteome</keyword>
<name>A0AAV5SPW5_9BILA</name>
<dbReference type="SUPFAM" id="SSF56112">
    <property type="entry name" value="Protein kinase-like (PK-like)"/>
    <property type="match status" value="1"/>
</dbReference>
<gene>
    <name evidence="2" type="ORF">PENTCL1PPCAC_4285</name>
</gene>
<reference evidence="2" key="1">
    <citation type="submission" date="2023-10" db="EMBL/GenBank/DDBJ databases">
        <title>Genome assembly of Pristionchus species.</title>
        <authorList>
            <person name="Yoshida K."/>
            <person name="Sommer R.J."/>
        </authorList>
    </citation>
    <scope>NUCLEOTIDE SEQUENCE</scope>
    <source>
        <strain evidence="2">RS0144</strain>
    </source>
</reference>
<dbReference type="PANTHER" id="PTHR23020:SF20">
    <property type="entry name" value="CHK KINASE-LIKE DOMAIN-CONTAINING PROTEIN"/>
    <property type="match status" value="1"/>
</dbReference>
<dbReference type="InterPro" id="IPR011009">
    <property type="entry name" value="Kinase-like_dom_sf"/>
</dbReference>
<dbReference type="AlphaFoldDB" id="A0AAV5SPW5"/>
<organism evidence="2 3">
    <name type="scientific">Pristionchus entomophagus</name>
    <dbReference type="NCBI Taxonomy" id="358040"/>
    <lineage>
        <taxon>Eukaryota</taxon>
        <taxon>Metazoa</taxon>
        <taxon>Ecdysozoa</taxon>
        <taxon>Nematoda</taxon>
        <taxon>Chromadorea</taxon>
        <taxon>Rhabditida</taxon>
        <taxon>Rhabditina</taxon>
        <taxon>Diplogasteromorpha</taxon>
        <taxon>Diplogasteroidea</taxon>
        <taxon>Neodiplogasteridae</taxon>
        <taxon>Pristionchus</taxon>
    </lineage>
</organism>